<reference evidence="1 2" key="1">
    <citation type="journal article" date="2019" name="Anaerobe">
        <title>Brachyspira catarrhinii sp. nov., an anaerobic intestinal spirochaete isolated from vervet monkeys may have been misidentified as Brachyspira aalborgi in previous studies.</title>
        <authorList>
            <person name="Phillips N.D."/>
            <person name="La T."/>
            <person name="Hampson D.J."/>
        </authorList>
    </citation>
    <scope>NUCLEOTIDE SEQUENCE [LARGE SCALE GENOMIC DNA]</scope>
    <source>
        <strain evidence="1 2">Z12</strain>
    </source>
</reference>
<accession>A0ABY2TRA9</accession>
<proteinExistence type="predicted"/>
<evidence type="ECO:0000313" key="1">
    <source>
        <dbReference type="EMBL" id="TKZ35399.1"/>
    </source>
</evidence>
<comment type="caution">
    <text evidence="1">The sequence shown here is derived from an EMBL/GenBank/DDBJ whole genome shotgun (WGS) entry which is preliminary data.</text>
</comment>
<protein>
    <submittedName>
        <fullName evidence="1">Uncharacterized protein</fullName>
    </submittedName>
</protein>
<keyword evidence="2" id="KW-1185">Reference proteome</keyword>
<sequence>MLKTNILNSYDTSNENKIKTIYEKEIKHLEKKIIVLDDDPTGIQTVNGVFVYTDWSYQTIKNAFESFSF</sequence>
<name>A0ABY2TRA9_9SPIR</name>
<gene>
    <name evidence="1" type="ORF">EZH24_05515</name>
</gene>
<organism evidence="1 2">
    <name type="scientific">Brachyspira catarrhinii</name>
    <dbReference type="NCBI Taxonomy" id="2528966"/>
    <lineage>
        <taxon>Bacteria</taxon>
        <taxon>Pseudomonadati</taxon>
        <taxon>Spirochaetota</taxon>
        <taxon>Spirochaetia</taxon>
        <taxon>Brachyspirales</taxon>
        <taxon>Brachyspiraceae</taxon>
        <taxon>Brachyspira</taxon>
    </lineage>
</organism>
<dbReference type="Proteomes" id="UP000310168">
    <property type="component" value="Unassembled WGS sequence"/>
</dbReference>
<evidence type="ECO:0000313" key="2">
    <source>
        <dbReference type="Proteomes" id="UP000310168"/>
    </source>
</evidence>
<dbReference type="RefSeq" id="WP_137998141.1">
    <property type="nucleotide sequence ID" value="NZ_SJDU01000108.1"/>
</dbReference>
<dbReference type="EMBL" id="SJDU01000108">
    <property type="protein sequence ID" value="TKZ35399.1"/>
    <property type="molecule type" value="Genomic_DNA"/>
</dbReference>